<comment type="subcellular location">
    <subcellularLocation>
        <location evidence="1">Membrane</location>
    </subcellularLocation>
</comment>
<keyword evidence="4 5" id="KW-0472">Membrane</keyword>
<dbReference type="GO" id="GO:0016020">
    <property type="term" value="C:membrane"/>
    <property type="evidence" value="ECO:0007669"/>
    <property type="project" value="UniProtKB-SubCell"/>
</dbReference>
<keyword evidence="8" id="KW-1185">Reference proteome</keyword>
<comment type="caution">
    <text evidence="7">The sequence shown here is derived from an EMBL/GenBank/DDBJ whole genome shotgun (WGS) entry which is preliminary data.</text>
</comment>
<keyword evidence="3 5" id="KW-1133">Transmembrane helix</keyword>
<evidence type="ECO:0000256" key="1">
    <source>
        <dbReference type="ARBA" id="ARBA00004370"/>
    </source>
</evidence>
<evidence type="ECO:0000256" key="3">
    <source>
        <dbReference type="ARBA" id="ARBA00022989"/>
    </source>
</evidence>
<protein>
    <submittedName>
        <fullName evidence="7">Chemosensory receptor a</fullName>
    </submittedName>
</protein>
<dbReference type="SUPFAM" id="SSF81321">
    <property type="entry name" value="Family A G protein-coupled receptor-like"/>
    <property type="match status" value="1"/>
</dbReference>
<dbReference type="Gene3D" id="1.20.1070.10">
    <property type="entry name" value="Rhodopsin 7-helix transmembrane proteins"/>
    <property type="match status" value="1"/>
</dbReference>
<evidence type="ECO:0000313" key="7">
    <source>
        <dbReference type="EMBL" id="GFN83239.1"/>
    </source>
</evidence>
<feature type="domain" description="G-protein coupled receptors family 1 profile" evidence="6">
    <location>
        <begin position="1"/>
        <end position="107"/>
    </location>
</feature>
<accession>A0AAV3YJH0</accession>
<keyword evidence="2 5" id="KW-0812">Transmembrane</keyword>
<evidence type="ECO:0000259" key="6">
    <source>
        <dbReference type="PROSITE" id="PS50262"/>
    </source>
</evidence>
<dbReference type="AlphaFoldDB" id="A0AAV3YJH0"/>
<dbReference type="EMBL" id="BLXT01001120">
    <property type="protein sequence ID" value="GFN83239.1"/>
    <property type="molecule type" value="Genomic_DNA"/>
</dbReference>
<feature type="transmembrane region" description="Helical" evidence="5">
    <location>
        <begin position="30"/>
        <end position="56"/>
    </location>
</feature>
<dbReference type="Proteomes" id="UP000735302">
    <property type="component" value="Unassembled WGS sequence"/>
</dbReference>
<sequence length="107" mass="12075">MHLAYVQSSVTNRSSLTIVQSEYVIYVETITMFATFTIPSVICFSIVVLCTIFLVIKLNQRARWRQSTSNAASKQDGSMSSEENRVVRTVVMICTIYIICYHHGSVS</sequence>
<evidence type="ECO:0000313" key="8">
    <source>
        <dbReference type="Proteomes" id="UP000735302"/>
    </source>
</evidence>
<evidence type="ECO:0000256" key="5">
    <source>
        <dbReference type="SAM" id="Phobius"/>
    </source>
</evidence>
<dbReference type="InterPro" id="IPR017452">
    <property type="entry name" value="GPCR_Rhodpsn_7TM"/>
</dbReference>
<proteinExistence type="predicted"/>
<name>A0AAV3YJH0_9GAST</name>
<keyword evidence="7" id="KW-0675">Receptor</keyword>
<dbReference type="PROSITE" id="PS50262">
    <property type="entry name" value="G_PROTEIN_RECEP_F1_2"/>
    <property type="match status" value="1"/>
</dbReference>
<evidence type="ECO:0000256" key="4">
    <source>
        <dbReference type="ARBA" id="ARBA00023136"/>
    </source>
</evidence>
<gene>
    <name evidence="7" type="ORF">PoB_000974500</name>
</gene>
<organism evidence="7 8">
    <name type="scientific">Plakobranchus ocellatus</name>
    <dbReference type="NCBI Taxonomy" id="259542"/>
    <lineage>
        <taxon>Eukaryota</taxon>
        <taxon>Metazoa</taxon>
        <taxon>Spiralia</taxon>
        <taxon>Lophotrochozoa</taxon>
        <taxon>Mollusca</taxon>
        <taxon>Gastropoda</taxon>
        <taxon>Heterobranchia</taxon>
        <taxon>Euthyneura</taxon>
        <taxon>Panpulmonata</taxon>
        <taxon>Sacoglossa</taxon>
        <taxon>Placobranchoidea</taxon>
        <taxon>Plakobranchidae</taxon>
        <taxon>Plakobranchus</taxon>
    </lineage>
</organism>
<reference evidence="7 8" key="1">
    <citation type="journal article" date="2021" name="Elife">
        <title>Chloroplast acquisition without the gene transfer in kleptoplastic sea slugs, Plakobranchus ocellatus.</title>
        <authorList>
            <person name="Maeda T."/>
            <person name="Takahashi S."/>
            <person name="Yoshida T."/>
            <person name="Shimamura S."/>
            <person name="Takaki Y."/>
            <person name="Nagai Y."/>
            <person name="Toyoda A."/>
            <person name="Suzuki Y."/>
            <person name="Arimoto A."/>
            <person name="Ishii H."/>
            <person name="Satoh N."/>
            <person name="Nishiyama T."/>
            <person name="Hasebe M."/>
            <person name="Maruyama T."/>
            <person name="Minagawa J."/>
            <person name="Obokata J."/>
            <person name="Shigenobu S."/>
        </authorList>
    </citation>
    <scope>NUCLEOTIDE SEQUENCE [LARGE SCALE GENOMIC DNA]</scope>
</reference>
<evidence type="ECO:0000256" key="2">
    <source>
        <dbReference type="ARBA" id="ARBA00022692"/>
    </source>
</evidence>